<accession>A0A6P0UPJ4</accession>
<organism evidence="1 2">
    <name type="scientific">Leptobacterium flavescens</name>
    <dbReference type="NCBI Taxonomy" id="472055"/>
    <lineage>
        <taxon>Bacteria</taxon>
        <taxon>Pseudomonadati</taxon>
        <taxon>Bacteroidota</taxon>
        <taxon>Flavobacteriia</taxon>
        <taxon>Flavobacteriales</taxon>
        <taxon>Flavobacteriaceae</taxon>
        <taxon>Leptobacterium</taxon>
    </lineage>
</organism>
<evidence type="ECO:0000313" key="2">
    <source>
        <dbReference type="Proteomes" id="UP000468581"/>
    </source>
</evidence>
<protein>
    <recommendedName>
        <fullName evidence="3">PcfJ-like protein</fullName>
    </recommendedName>
</protein>
<gene>
    <name evidence="1" type="ORF">GWK08_13130</name>
</gene>
<dbReference type="RefSeq" id="WP_163607683.1">
    <property type="nucleotide sequence ID" value="NZ_JAABOO010000003.1"/>
</dbReference>
<dbReference type="Proteomes" id="UP000468581">
    <property type="component" value="Unassembled WGS sequence"/>
</dbReference>
<dbReference type="EMBL" id="JAABOO010000003">
    <property type="protein sequence ID" value="NER14390.1"/>
    <property type="molecule type" value="Genomic_DNA"/>
</dbReference>
<dbReference type="InterPro" id="IPR025586">
    <property type="entry name" value="PcfJ"/>
</dbReference>
<dbReference type="Pfam" id="PF14284">
    <property type="entry name" value="PcfJ"/>
    <property type="match status" value="1"/>
</dbReference>
<name>A0A6P0UPJ4_9FLAO</name>
<sequence length="461" mass="53423">MKTLYNTQIKNNNVQLYTKEARPARYIELVERIYSEDNKPQRYSGSLESMLYEFFAQTSKENLIKRDTFRRLLIHLYTEKCAAILSRYEYVKVLLNISKLGNYIHNDIEGWRKTSLIPEEQLSSLIRYCFAKYEVPRFMETAFFRERILHRYWYIQLAQGRSVQKLSALPVELTKKMAHEFRHTPPGFNINQAIRRAQALGYGAGAAQADCMAYSSLSRDFGDEVFTKTVVVFFAGQKNFPFSKFRELLDYIGYAKAANRNFSMKGRTLAALIRQSDEWHYNARKKAPPDKGLIWKQSGIQAFYKEETINDEQIVFKTVELRSSAELIEEGQNMDHCVAEYDGDCYNGDSAIFSLRKFVNGNYEQTLATLEIDLLNREIIQAQAQANRNVSKEAEKMIRKWLSANYLGISPECDLNAEGQGPVYAIANRNVNRNENGNEFVVLAKVIFWILCFLFKLFTLG</sequence>
<dbReference type="AlphaFoldDB" id="A0A6P0UPJ4"/>
<evidence type="ECO:0000313" key="1">
    <source>
        <dbReference type="EMBL" id="NER14390.1"/>
    </source>
</evidence>
<keyword evidence="2" id="KW-1185">Reference proteome</keyword>
<evidence type="ECO:0008006" key="3">
    <source>
        <dbReference type="Google" id="ProtNLM"/>
    </source>
</evidence>
<comment type="caution">
    <text evidence="1">The sequence shown here is derived from an EMBL/GenBank/DDBJ whole genome shotgun (WGS) entry which is preliminary data.</text>
</comment>
<proteinExistence type="predicted"/>
<reference evidence="1 2" key="1">
    <citation type="submission" date="2020-01" db="EMBL/GenBank/DDBJ databases">
        <title>Leptobacterium flavescens.</title>
        <authorList>
            <person name="Wang G."/>
        </authorList>
    </citation>
    <scope>NUCLEOTIDE SEQUENCE [LARGE SCALE GENOMIC DNA]</scope>
    <source>
        <strain evidence="1 2">KCTC 22160</strain>
    </source>
</reference>